<dbReference type="PRINTS" id="PR00344">
    <property type="entry name" value="BCTRLSENSOR"/>
</dbReference>
<dbReference type="InterPro" id="IPR001789">
    <property type="entry name" value="Sig_transdc_resp-reg_receiver"/>
</dbReference>
<evidence type="ECO:0000256" key="3">
    <source>
        <dbReference type="ARBA" id="ARBA00022553"/>
    </source>
</evidence>
<dbReference type="SUPFAM" id="SSF55785">
    <property type="entry name" value="PYP-like sensor domain (PAS domain)"/>
    <property type="match status" value="2"/>
</dbReference>
<evidence type="ECO:0000259" key="11">
    <source>
        <dbReference type="PROSITE" id="PS50112"/>
    </source>
</evidence>
<dbReference type="SMART" id="SM00065">
    <property type="entry name" value="GAF"/>
    <property type="match status" value="1"/>
</dbReference>
<evidence type="ECO:0000259" key="12">
    <source>
        <dbReference type="PROSITE" id="PS50113"/>
    </source>
</evidence>
<keyword evidence="4" id="KW-0808">Transferase</keyword>
<keyword evidence="3 7" id="KW-0597">Phosphoprotein</keyword>
<dbReference type="CDD" id="cd16922">
    <property type="entry name" value="HATPase_EvgS-ArcB-TorS-like"/>
    <property type="match status" value="1"/>
</dbReference>
<dbReference type="PROSITE" id="PS50110">
    <property type="entry name" value="RESPONSE_REGULATORY"/>
    <property type="match status" value="1"/>
</dbReference>
<evidence type="ECO:0000256" key="5">
    <source>
        <dbReference type="ARBA" id="ARBA00022777"/>
    </source>
</evidence>
<organism evidence="13 14">
    <name type="scientific">Brevundimonas intermedia</name>
    <dbReference type="NCBI Taxonomy" id="74315"/>
    <lineage>
        <taxon>Bacteria</taxon>
        <taxon>Pseudomonadati</taxon>
        <taxon>Pseudomonadota</taxon>
        <taxon>Alphaproteobacteria</taxon>
        <taxon>Caulobacterales</taxon>
        <taxon>Caulobacteraceae</taxon>
        <taxon>Brevundimonas</taxon>
    </lineage>
</organism>
<dbReference type="InterPro" id="IPR003661">
    <property type="entry name" value="HisK_dim/P_dom"/>
</dbReference>
<dbReference type="InterPro" id="IPR005467">
    <property type="entry name" value="His_kinase_dom"/>
</dbReference>
<gene>
    <name evidence="13" type="ORF">EGY25_01175</name>
</gene>
<keyword evidence="6" id="KW-0902">Two-component regulatory system</keyword>
<feature type="modified residue" description="4-aspartylphosphate" evidence="7">
    <location>
        <position position="724"/>
    </location>
</feature>
<dbReference type="InterPro" id="IPR004358">
    <property type="entry name" value="Sig_transdc_His_kin-like_C"/>
</dbReference>
<dbReference type="InterPro" id="IPR001610">
    <property type="entry name" value="PAC"/>
</dbReference>
<dbReference type="Pfam" id="PF00512">
    <property type="entry name" value="HisKA"/>
    <property type="match status" value="1"/>
</dbReference>
<feature type="domain" description="Response regulatory" evidence="10">
    <location>
        <begin position="675"/>
        <end position="792"/>
    </location>
</feature>
<dbReference type="InterPro" id="IPR013655">
    <property type="entry name" value="PAS_fold_3"/>
</dbReference>
<dbReference type="Gene3D" id="3.40.50.2300">
    <property type="match status" value="1"/>
</dbReference>
<dbReference type="InterPro" id="IPR000014">
    <property type="entry name" value="PAS"/>
</dbReference>
<feature type="domain" description="PAS" evidence="11">
    <location>
        <begin position="294"/>
        <end position="364"/>
    </location>
</feature>
<feature type="domain" description="PAC" evidence="12">
    <location>
        <begin position="367"/>
        <end position="419"/>
    </location>
</feature>
<dbReference type="InterPro" id="IPR003018">
    <property type="entry name" value="GAF"/>
</dbReference>
<dbReference type="InterPro" id="IPR035965">
    <property type="entry name" value="PAS-like_dom_sf"/>
</dbReference>
<dbReference type="InterPro" id="IPR011006">
    <property type="entry name" value="CheY-like_superfamily"/>
</dbReference>
<evidence type="ECO:0000256" key="4">
    <source>
        <dbReference type="ARBA" id="ARBA00022679"/>
    </source>
</evidence>
<dbReference type="SMART" id="SM00448">
    <property type="entry name" value="REC"/>
    <property type="match status" value="1"/>
</dbReference>
<dbReference type="SUPFAM" id="SSF52172">
    <property type="entry name" value="CheY-like"/>
    <property type="match status" value="1"/>
</dbReference>
<dbReference type="Pfam" id="PF01590">
    <property type="entry name" value="GAF"/>
    <property type="match status" value="1"/>
</dbReference>
<comment type="catalytic activity">
    <reaction evidence="1">
        <text>ATP + protein L-histidine = ADP + protein N-phospho-L-histidine.</text>
        <dbReference type="EC" id="2.7.13.3"/>
    </reaction>
</comment>
<dbReference type="Proteomes" id="UP000298216">
    <property type="component" value="Unassembled WGS sequence"/>
</dbReference>
<dbReference type="EMBL" id="SPVH01000001">
    <property type="protein sequence ID" value="TFW15234.1"/>
    <property type="molecule type" value="Genomic_DNA"/>
</dbReference>
<dbReference type="PROSITE" id="PS50113">
    <property type="entry name" value="PAC"/>
    <property type="match status" value="2"/>
</dbReference>
<dbReference type="InterPro" id="IPR003594">
    <property type="entry name" value="HATPase_dom"/>
</dbReference>
<dbReference type="RefSeq" id="WP_135193231.1">
    <property type="nucleotide sequence ID" value="NZ_SPVH01000001.1"/>
</dbReference>
<dbReference type="SUPFAM" id="SSF47384">
    <property type="entry name" value="Homodimeric domain of signal transducing histidine kinase"/>
    <property type="match status" value="1"/>
</dbReference>
<protein>
    <recommendedName>
        <fullName evidence="2">histidine kinase</fullName>
        <ecNumber evidence="2">2.7.13.3</ecNumber>
    </recommendedName>
</protein>
<dbReference type="Gene3D" id="3.30.450.40">
    <property type="match status" value="1"/>
</dbReference>
<keyword evidence="14" id="KW-1185">Reference proteome</keyword>
<dbReference type="EC" id="2.7.13.3" evidence="2"/>
<dbReference type="SMART" id="SM00387">
    <property type="entry name" value="HATPase_c"/>
    <property type="match status" value="1"/>
</dbReference>
<keyword evidence="8" id="KW-0175">Coiled coil</keyword>
<dbReference type="Pfam" id="PF08447">
    <property type="entry name" value="PAS_3"/>
    <property type="match status" value="2"/>
</dbReference>
<name>A0A4Y9S1L8_9CAUL</name>
<dbReference type="InterPro" id="IPR036097">
    <property type="entry name" value="HisK_dim/P_sf"/>
</dbReference>
<dbReference type="PROSITE" id="PS50109">
    <property type="entry name" value="HIS_KIN"/>
    <property type="match status" value="1"/>
</dbReference>
<comment type="caution">
    <text evidence="13">The sequence shown here is derived from an EMBL/GenBank/DDBJ whole genome shotgun (WGS) entry which is preliminary data.</text>
</comment>
<feature type="domain" description="PAC" evidence="12">
    <location>
        <begin position="241"/>
        <end position="293"/>
    </location>
</feature>
<evidence type="ECO:0000259" key="10">
    <source>
        <dbReference type="PROSITE" id="PS50110"/>
    </source>
</evidence>
<feature type="coiled-coil region" evidence="8">
    <location>
        <begin position="140"/>
        <end position="167"/>
    </location>
</feature>
<dbReference type="AlphaFoldDB" id="A0A4Y9S1L8"/>
<dbReference type="InterPro" id="IPR036890">
    <property type="entry name" value="HATPase_C_sf"/>
</dbReference>
<dbReference type="Gene3D" id="3.30.565.10">
    <property type="entry name" value="Histidine kinase-like ATPase, C-terminal domain"/>
    <property type="match status" value="1"/>
</dbReference>
<feature type="domain" description="Histidine kinase" evidence="9">
    <location>
        <begin position="437"/>
        <end position="654"/>
    </location>
</feature>
<keyword evidence="5" id="KW-0418">Kinase</keyword>
<dbReference type="Gene3D" id="3.30.450.20">
    <property type="entry name" value="PAS domain"/>
    <property type="match status" value="2"/>
</dbReference>
<dbReference type="Pfam" id="PF02518">
    <property type="entry name" value="HATPase_c"/>
    <property type="match status" value="1"/>
</dbReference>
<evidence type="ECO:0000256" key="1">
    <source>
        <dbReference type="ARBA" id="ARBA00000085"/>
    </source>
</evidence>
<dbReference type="NCBIfam" id="TIGR00229">
    <property type="entry name" value="sensory_box"/>
    <property type="match status" value="1"/>
</dbReference>
<dbReference type="SMART" id="SM00388">
    <property type="entry name" value="HisKA"/>
    <property type="match status" value="1"/>
</dbReference>
<dbReference type="SMART" id="SM00086">
    <property type="entry name" value="PAC"/>
    <property type="match status" value="2"/>
</dbReference>
<evidence type="ECO:0000256" key="7">
    <source>
        <dbReference type="PROSITE-ProRule" id="PRU00169"/>
    </source>
</evidence>
<reference evidence="13 14" key="1">
    <citation type="submission" date="2019-03" db="EMBL/GenBank/DDBJ databases">
        <title>Draft genome of Brevundimonas sp. a heavy metal resistant soil bacteria.</title>
        <authorList>
            <person name="Soto J."/>
        </authorList>
    </citation>
    <scope>NUCLEOTIDE SEQUENCE [LARGE SCALE GENOMIC DNA]</scope>
    <source>
        <strain evidence="13 14">B-10</strain>
    </source>
</reference>
<dbReference type="InterPro" id="IPR000700">
    <property type="entry name" value="PAS-assoc_C"/>
</dbReference>
<evidence type="ECO:0000313" key="13">
    <source>
        <dbReference type="EMBL" id="TFW15234.1"/>
    </source>
</evidence>
<dbReference type="InterPro" id="IPR029016">
    <property type="entry name" value="GAF-like_dom_sf"/>
</dbReference>
<dbReference type="CDD" id="cd00130">
    <property type="entry name" value="PAS"/>
    <property type="match status" value="2"/>
</dbReference>
<evidence type="ECO:0000313" key="14">
    <source>
        <dbReference type="Proteomes" id="UP000298216"/>
    </source>
</evidence>
<evidence type="ECO:0000256" key="6">
    <source>
        <dbReference type="ARBA" id="ARBA00023012"/>
    </source>
</evidence>
<dbReference type="SUPFAM" id="SSF55781">
    <property type="entry name" value="GAF domain-like"/>
    <property type="match status" value="1"/>
</dbReference>
<dbReference type="SMART" id="SM00091">
    <property type="entry name" value="PAS"/>
    <property type="match status" value="2"/>
</dbReference>
<dbReference type="GO" id="GO:0000155">
    <property type="term" value="F:phosphorelay sensor kinase activity"/>
    <property type="evidence" value="ECO:0007669"/>
    <property type="project" value="InterPro"/>
</dbReference>
<dbReference type="PROSITE" id="PS50112">
    <property type="entry name" value="PAS"/>
    <property type="match status" value="1"/>
</dbReference>
<dbReference type="Gene3D" id="1.10.287.130">
    <property type="match status" value="1"/>
</dbReference>
<dbReference type="CDD" id="cd17546">
    <property type="entry name" value="REC_hyHK_CKI1_RcsC-like"/>
    <property type="match status" value="1"/>
</dbReference>
<evidence type="ECO:0000256" key="2">
    <source>
        <dbReference type="ARBA" id="ARBA00012438"/>
    </source>
</evidence>
<dbReference type="PANTHER" id="PTHR43047">
    <property type="entry name" value="TWO-COMPONENT HISTIDINE PROTEIN KINASE"/>
    <property type="match status" value="1"/>
</dbReference>
<dbReference type="Pfam" id="PF00072">
    <property type="entry name" value="Response_reg"/>
    <property type="match status" value="1"/>
</dbReference>
<proteinExistence type="predicted"/>
<dbReference type="Gene3D" id="2.10.70.100">
    <property type="match status" value="1"/>
</dbReference>
<accession>A0A4Y9S1L8</accession>
<dbReference type="SUPFAM" id="SSF55874">
    <property type="entry name" value="ATPase domain of HSP90 chaperone/DNA topoisomerase II/histidine kinase"/>
    <property type="match status" value="1"/>
</dbReference>
<sequence length="799" mass="86657">MNESQRLSSVRSLHAVGAEGDAATEAAANLAAHLLDCPIALVTLLDEDIQWFKANIGMDGCSTPRDVSFCTYALDLPANEVMVVEDATQDVRFAHNPFVTGEPHVRFYVGALLTGSDGANYGTLCVIDTRVRPRPDDATLDRLRDLARLVVAELERARAERQRGEQQHMLSMIEALSGVGHWRVDVVDPAIFWSDQVYKIHDVSPETFSPDFETATAFYPEAERALLEEKWQQTLQGEGPFELDMCIRRNDGVVRQVVSKGAAEFSPDGKPLAMFGVFQDVTDQRAAMDALARSHNQFKLLADNAADVIARIQLDGHSNYISPAVERLLGWKPHEMAGRTAESFVHPDDRVRLAETFAQMARGRGSATLENRLLHRDGHPVWCETRMQLVRDKTGRPVETVVVIRDISRRKALEVQLEQARAEAEASAAVKAEFLANMSHELRTPLTSIIGFTGLTLEQPLPDLARNYVGRVDNAGRALLCTVNDILDFSKLEAGQVAIRPEPTDIETLARSTLELFTPQAGAKDLDLELELTTDRSSIVADPDRLRQILLNLIGNAVKFTKRGGVRLAVRWSAAEERLRVAVHDTGDGIAADKLDQLFRRFSQVDGSHTRSHGGTGLGLAICKGLVEAMNGAIGADSVEGKGSVFWFEIPALAAEEEVAVGARPMSGADVGGLRVLVADDHPANRELARAFLNGMGATVEDAVDGADAVECAECAVFDVILMDLRMPKMGGVEALNRIRGSSGPNRLTPILAYTADAGEGMEAELLAQGFCGAVSKPVAAEALIRAVSDAMQGVPAAA</sequence>
<evidence type="ECO:0000256" key="8">
    <source>
        <dbReference type="SAM" id="Coils"/>
    </source>
</evidence>
<dbReference type="OrthoDB" id="9801651at2"/>
<evidence type="ECO:0000259" key="9">
    <source>
        <dbReference type="PROSITE" id="PS50109"/>
    </source>
</evidence>
<dbReference type="CDD" id="cd00082">
    <property type="entry name" value="HisKA"/>
    <property type="match status" value="1"/>
</dbReference>
<dbReference type="FunFam" id="3.30.565.10:FF:000010">
    <property type="entry name" value="Sensor histidine kinase RcsC"/>
    <property type="match status" value="1"/>
</dbReference>